<gene>
    <name evidence="2" type="ORF">Fcan01_23817</name>
</gene>
<feature type="transmembrane region" description="Helical" evidence="1">
    <location>
        <begin position="140"/>
        <end position="159"/>
    </location>
</feature>
<feature type="transmembrane region" description="Helical" evidence="1">
    <location>
        <begin position="179"/>
        <end position="195"/>
    </location>
</feature>
<protein>
    <submittedName>
        <fullName evidence="2">Uncharacterized protein</fullName>
    </submittedName>
</protein>
<dbReference type="AlphaFoldDB" id="A0A226D923"/>
<evidence type="ECO:0000313" key="2">
    <source>
        <dbReference type="EMBL" id="OXA41643.1"/>
    </source>
</evidence>
<organism evidence="2 3">
    <name type="scientific">Folsomia candida</name>
    <name type="common">Springtail</name>
    <dbReference type="NCBI Taxonomy" id="158441"/>
    <lineage>
        <taxon>Eukaryota</taxon>
        <taxon>Metazoa</taxon>
        <taxon>Ecdysozoa</taxon>
        <taxon>Arthropoda</taxon>
        <taxon>Hexapoda</taxon>
        <taxon>Collembola</taxon>
        <taxon>Entomobryomorpha</taxon>
        <taxon>Isotomoidea</taxon>
        <taxon>Isotomidae</taxon>
        <taxon>Proisotominae</taxon>
        <taxon>Folsomia</taxon>
    </lineage>
</organism>
<keyword evidence="1" id="KW-0472">Membrane</keyword>
<evidence type="ECO:0000256" key="1">
    <source>
        <dbReference type="SAM" id="Phobius"/>
    </source>
</evidence>
<name>A0A226D923_FOLCA</name>
<sequence>MFTESFYKKFGSTIKTANIFSFPLIWNENEKRLHFSPSLHTNAIFAHLYLWIFTLSHFVHIVKYKLLKDAVNSTLFLTAFLSSCAAGVTVSILTFKSRETARFWNSLFSFMQKFAGSYWSDSKSKAAANFNRRWLLISNLSDVALNSFPLIVLGHILIFPQHDMHLHNYATRDTVLYKALFQVFSAFMILTLPIFRDELGPSRRQKLERPFRCSDDLGKNVGNLSFVFRSFQLIGKDVSEIVGPFIPLLHSMFGQLAISVGYTLIVGGDSVDGMTTMLFVGLLGTAGFWICVIDAGARLPKASGKALIAWKTEAHLYWDSGQDRRYMGKFRKSCKPICIGYSGYIMITHRTVLKFVQGVIRGTFRIILTFKKK</sequence>
<dbReference type="Proteomes" id="UP000198287">
    <property type="component" value="Unassembled WGS sequence"/>
</dbReference>
<proteinExistence type="predicted"/>
<feature type="transmembrane region" description="Helical" evidence="1">
    <location>
        <begin position="245"/>
        <end position="265"/>
    </location>
</feature>
<feature type="transmembrane region" description="Helical" evidence="1">
    <location>
        <begin position="43"/>
        <end position="62"/>
    </location>
</feature>
<feature type="transmembrane region" description="Helical" evidence="1">
    <location>
        <begin position="277"/>
        <end position="297"/>
    </location>
</feature>
<evidence type="ECO:0000313" key="3">
    <source>
        <dbReference type="Proteomes" id="UP000198287"/>
    </source>
</evidence>
<keyword evidence="3" id="KW-1185">Reference proteome</keyword>
<keyword evidence="1" id="KW-1133">Transmembrane helix</keyword>
<accession>A0A226D923</accession>
<reference evidence="2 3" key="1">
    <citation type="submission" date="2015-12" db="EMBL/GenBank/DDBJ databases">
        <title>The genome of Folsomia candida.</title>
        <authorList>
            <person name="Faddeeva A."/>
            <person name="Derks M.F."/>
            <person name="Anvar Y."/>
            <person name="Smit S."/>
            <person name="Van Straalen N."/>
            <person name="Roelofs D."/>
        </authorList>
    </citation>
    <scope>NUCLEOTIDE SEQUENCE [LARGE SCALE GENOMIC DNA]</scope>
    <source>
        <strain evidence="2 3">VU population</strain>
        <tissue evidence="2">Whole body</tissue>
    </source>
</reference>
<comment type="caution">
    <text evidence="2">The sequence shown here is derived from an EMBL/GenBank/DDBJ whole genome shotgun (WGS) entry which is preliminary data.</text>
</comment>
<dbReference type="EMBL" id="LNIX01000029">
    <property type="protein sequence ID" value="OXA41643.1"/>
    <property type="molecule type" value="Genomic_DNA"/>
</dbReference>
<keyword evidence="1" id="KW-0812">Transmembrane</keyword>
<feature type="transmembrane region" description="Helical" evidence="1">
    <location>
        <begin position="74"/>
        <end position="95"/>
    </location>
</feature>